<feature type="transmembrane region" description="Helical" evidence="6">
    <location>
        <begin position="65"/>
        <end position="83"/>
    </location>
</feature>
<feature type="region of interest" description="Disordered" evidence="5">
    <location>
        <begin position="92"/>
        <end position="126"/>
    </location>
</feature>
<dbReference type="GO" id="GO:0005385">
    <property type="term" value="F:zinc ion transmembrane transporter activity"/>
    <property type="evidence" value="ECO:0007669"/>
    <property type="project" value="TreeGrafter"/>
</dbReference>
<feature type="transmembrane region" description="Helical" evidence="6">
    <location>
        <begin position="235"/>
        <end position="255"/>
    </location>
</feature>
<dbReference type="AlphaFoldDB" id="A0AAU7CQQ5"/>
<dbReference type="PANTHER" id="PTHR11040">
    <property type="entry name" value="ZINC/IRON TRANSPORTER"/>
    <property type="match status" value="1"/>
</dbReference>
<keyword evidence="3 6" id="KW-1133">Transmembrane helix</keyword>
<feature type="transmembrane region" description="Helical" evidence="6">
    <location>
        <begin position="267"/>
        <end position="286"/>
    </location>
</feature>
<feature type="compositionally biased region" description="Low complexity" evidence="5">
    <location>
        <begin position="301"/>
        <end position="312"/>
    </location>
</feature>
<evidence type="ECO:0000313" key="7">
    <source>
        <dbReference type="EMBL" id="XBH07778.1"/>
    </source>
</evidence>
<accession>A0AAU7CQQ5</accession>
<name>A0AAU7CQQ5_9BACT</name>
<proteinExistence type="predicted"/>
<protein>
    <submittedName>
        <fullName evidence="7">ZIP family metal transporter</fullName>
    </submittedName>
</protein>
<evidence type="ECO:0000256" key="4">
    <source>
        <dbReference type="ARBA" id="ARBA00023136"/>
    </source>
</evidence>
<feature type="transmembrane region" description="Helical" evidence="6">
    <location>
        <begin position="35"/>
        <end position="53"/>
    </location>
</feature>
<evidence type="ECO:0000256" key="6">
    <source>
        <dbReference type="SAM" id="Phobius"/>
    </source>
</evidence>
<gene>
    <name evidence="7" type="ORF">V5E97_17620</name>
</gene>
<dbReference type="InterPro" id="IPR003689">
    <property type="entry name" value="ZIP"/>
</dbReference>
<keyword evidence="2 6" id="KW-0812">Transmembrane</keyword>
<keyword evidence="4 6" id="KW-0472">Membrane</keyword>
<dbReference type="GO" id="GO:0016020">
    <property type="term" value="C:membrane"/>
    <property type="evidence" value="ECO:0007669"/>
    <property type="project" value="UniProtKB-SubCell"/>
</dbReference>
<organism evidence="7">
    <name type="scientific">Singulisphaera sp. Ch08</name>
    <dbReference type="NCBI Taxonomy" id="3120278"/>
    <lineage>
        <taxon>Bacteria</taxon>
        <taxon>Pseudomonadati</taxon>
        <taxon>Planctomycetota</taxon>
        <taxon>Planctomycetia</taxon>
        <taxon>Isosphaerales</taxon>
        <taxon>Isosphaeraceae</taxon>
        <taxon>Singulisphaera</taxon>
    </lineage>
</organism>
<feature type="transmembrane region" description="Helical" evidence="6">
    <location>
        <begin position="132"/>
        <end position="153"/>
    </location>
</feature>
<reference evidence="7" key="1">
    <citation type="submission" date="2024-05" db="EMBL/GenBank/DDBJ databases">
        <title>Planctomycetes of the genus Singulisphaera possess chitinolytic capabilities.</title>
        <authorList>
            <person name="Ivanova A."/>
        </authorList>
    </citation>
    <scope>NUCLEOTIDE SEQUENCE</scope>
    <source>
        <strain evidence="7">Ch08T</strain>
    </source>
</reference>
<comment type="subcellular location">
    <subcellularLocation>
        <location evidence="1">Membrane</location>
        <topology evidence="1">Multi-pass membrane protein</topology>
    </subcellularLocation>
</comment>
<evidence type="ECO:0000256" key="2">
    <source>
        <dbReference type="ARBA" id="ARBA00022692"/>
    </source>
</evidence>
<feature type="transmembrane region" description="Helical" evidence="6">
    <location>
        <begin position="201"/>
        <end position="223"/>
    </location>
</feature>
<dbReference type="PANTHER" id="PTHR11040:SF44">
    <property type="entry name" value="PROTEIN ZNTC-RELATED"/>
    <property type="match status" value="1"/>
</dbReference>
<dbReference type="Pfam" id="PF02535">
    <property type="entry name" value="Zip"/>
    <property type="match status" value="1"/>
</dbReference>
<feature type="region of interest" description="Disordered" evidence="5">
    <location>
        <begin position="293"/>
        <end position="312"/>
    </location>
</feature>
<evidence type="ECO:0000256" key="1">
    <source>
        <dbReference type="ARBA" id="ARBA00004141"/>
    </source>
</evidence>
<evidence type="ECO:0000256" key="5">
    <source>
        <dbReference type="SAM" id="MobiDB-lite"/>
    </source>
</evidence>
<dbReference type="EMBL" id="CP155447">
    <property type="protein sequence ID" value="XBH07778.1"/>
    <property type="molecule type" value="Genomic_DNA"/>
</dbReference>
<sequence length="312" mass="32131">MTTTLVLFCVAIVGVSVLGGLLPLATVLTHTRLQGYLSFSAGAMLGAAFFHMMPEAVRMGSAHTLNWSAFGLLALFFLERFFAFHHHEAPADPTEPCPTHAHEHTHGRGHSAGLVDSAAPGGSASGTKGTSLHWGAAAFGLAAHSLAGGVALASASVIAHGQPTGLGAAAWGVFLATIIHKPADALTIVSLMLRAGAPRMLAHLVNLGFALMIPLGVGIFLLGMDKMGPDAAASATAAALAFSAGTFLCIALSDLLPELQFHEHDRVFLSLALLAGFALMGLTSMWEPSDAHDHAPHKHSAIPARASSIARG</sequence>
<evidence type="ECO:0000256" key="3">
    <source>
        <dbReference type="ARBA" id="ARBA00022989"/>
    </source>
</evidence>
<dbReference type="RefSeq" id="WP_406700618.1">
    <property type="nucleotide sequence ID" value="NZ_CP155447.1"/>
</dbReference>